<dbReference type="Pfam" id="PF01244">
    <property type="entry name" value="Peptidase_M19"/>
    <property type="match status" value="1"/>
</dbReference>
<keyword evidence="2" id="KW-1185">Reference proteome</keyword>
<dbReference type="PANTHER" id="PTHR10443:SF12">
    <property type="entry name" value="DIPEPTIDASE"/>
    <property type="match status" value="1"/>
</dbReference>
<dbReference type="InterPro" id="IPR008257">
    <property type="entry name" value="Pept_M19"/>
</dbReference>
<evidence type="ECO:0000313" key="1">
    <source>
        <dbReference type="EMBL" id="MBC8586989.1"/>
    </source>
</evidence>
<dbReference type="GO" id="GO:0006508">
    <property type="term" value="P:proteolysis"/>
    <property type="evidence" value="ECO:0007669"/>
    <property type="project" value="InterPro"/>
</dbReference>
<dbReference type="Gene3D" id="3.20.20.140">
    <property type="entry name" value="Metal-dependent hydrolases"/>
    <property type="match status" value="1"/>
</dbReference>
<dbReference type="Proteomes" id="UP000601171">
    <property type="component" value="Unassembled WGS sequence"/>
</dbReference>
<dbReference type="PROSITE" id="PS51365">
    <property type="entry name" value="RENAL_DIPEPTIDASE_2"/>
    <property type="match status" value="1"/>
</dbReference>
<protein>
    <submittedName>
        <fullName evidence="1">Membrane dipeptidase</fullName>
    </submittedName>
</protein>
<comment type="caution">
    <text evidence="1">The sequence shown here is derived from an EMBL/GenBank/DDBJ whole genome shotgun (WGS) entry which is preliminary data.</text>
</comment>
<name>A0A926EVC4_9FIRM</name>
<reference evidence="1" key="1">
    <citation type="submission" date="2020-08" db="EMBL/GenBank/DDBJ databases">
        <title>Genome public.</title>
        <authorList>
            <person name="Liu C."/>
            <person name="Sun Q."/>
        </authorList>
    </citation>
    <scope>NUCLEOTIDE SEQUENCE</scope>
    <source>
        <strain evidence="1">BX21</strain>
    </source>
</reference>
<sequence length="400" mass="45082">MRKGTEYKGYKAYSYLEAGKDYPVFEFADWNWAGEYLIPLSETEEERVQKLAQEKIFIALHEHPALYPKNIAETAAYNTAGREFCAYEALSKSYLDCVFDNMMDGTNTISSKYGWKWRDIIHDLGMRLCDLAHQDFLIHCKRVEDIYKAHEEGKIAWVAVIEGAAPIENELDRIDILYGLGVRQLGITYSESNALGNGLKEDNDGGLTKFGKQAVERMNKVGMLIDVSHCGPKTAFDSVVHSQKPIIASHVGARALWDSKRLFHDDLIKAIAEKGGVIGVESAPHTTMTKTNMTHDIESVMEHFEYIANLVGIDHVSFGIDSLYGDHVGLHHVFSASLSKEETSNKGVAYDEVEYVKGLENPTEASWNILRWLVKHNYSDEDIEKVIGGNALRVLKEVWK</sequence>
<organism evidence="1 2">
    <name type="scientific">Paratissierella segnis</name>
    <dbReference type="NCBI Taxonomy" id="2763679"/>
    <lineage>
        <taxon>Bacteria</taxon>
        <taxon>Bacillati</taxon>
        <taxon>Bacillota</taxon>
        <taxon>Tissierellia</taxon>
        <taxon>Tissierellales</taxon>
        <taxon>Tissierellaceae</taxon>
        <taxon>Paratissierella</taxon>
    </lineage>
</organism>
<dbReference type="EMBL" id="JACRTG010000005">
    <property type="protein sequence ID" value="MBC8586989.1"/>
    <property type="molecule type" value="Genomic_DNA"/>
</dbReference>
<dbReference type="RefSeq" id="WP_262428460.1">
    <property type="nucleotide sequence ID" value="NZ_JACRTG010000005.1"/>
</dbReference>
<dbReference type="SUPFAM" id="SSF51556">
    <property type="entry name" value="Metallo-dependent hydrolases"/>
    <property type="match status" value="1"/>
</dbReference>
<evidence type="ECO:0000313" key="2">
    <source>
        <dbReference type="Proteomes" id="UP000601171"/>
    </source>
</evidence>
<dbReference type="PANTHER" id="PTHR10443">
    <property type="entry name" value="MICROSOMAL DIPEPTIDASE"/>
    <property type="match status" value="1"/>
</dbReference>
<dbReference type="AlphaFoldDB" id="A0A926EVC4"/>
<dbReference type="GO" id="GO:0070573">
    <property type="term" value="F:metallodipeptidase activity"/>
    <property type="evidence" value="ECO:0007669"/>
    <property type="project" value="InterPro"/>
</dbReference>
<gene>
    <name evidence="1" type="ORF">H8707_01870</name>
</gene>
<dbReference type="InterPro" id="IPR032466">
    <property type="entry name" value="Metal_Hydrolase"/>
</dbReference>
<proteinExistence type="predicted"/>
<accession>A0A926EVC4</accession>